<dbReference type="AlphaFoldDB" id="A0A2N5HS63"/>
<dbReference type="Pfam" id="PF00589">
    <property type="entry name" value="Phage_integrase"/>
    <property type="match status" value="1"/>
</dbReference>
<accession>A0A2N5HS63</accession>
<proteinExistence type="predicted"/>
<keyword evidence="1" id="KW-0233">DNA recombination</keyword>
<dbReference type="PROSITE" id="PS51898">
    <property type="entry name" value="TYR_RECOMBINASE"/>
    <property type="match status" value="1"/>
</dbReference>
<feature type="domain" description="Tyr recombinase" evidence="2">
    <location>
        <begin position="2"/>
        <end position="184"/>
    </location>
</feature>
<organism evidence="3 4">
    <name type="scientific">Neobacillus cucumis</name>
    <dbReference type="NCBI Taxonomy" id="1740721"/>
    <lineage>
        <taxon>Bacteria</taxon>
        <taxon>Bacillati</taxon>
        <taxon>Bacillota</taxon>
        <taxon>Bacilli</taxon>
        <taxon>Bacillales</taxon>
        <taxon>Bacillaceae</taxon>
        <taxon>Neobacillus</taxon>
    </lineage>
</organism>
<dbReference type="GO" id="GO:0003677">
    <property type="term" value="F:DNA binding"/>
    <property type="evidence" value="ECO:0007669"/>
    <property type="project" value="InterPro"/>
</dbReference>
<dbReference type="GO" id="GO:0015074">
    <property type="term" value="P:DNA integration"/>
    <property type="evidence" value="ECO:0007669"/>
    <property type="project" value="InterPro"/>
</dbReference>
<dbReference type="SUPFAM" id="SSF56349">
    <property type="entry name" value="DNA breaking-rejoining enzymes"/>
    <property type="match status" value="1"/>
</dbReference>
<dbReference type="InterPro" id="IPR013762">
    <property type="entry name" value="Integrase-like_cat_sf"/>
</dbReference>
<protein>
    <submittedName>
        <fullName evidence="3">Site-specific integrase</fullName>
    </submittedName>
</protein>
<dbReference type="GO" id="GO:0006310">
    <property type="term" value="P:DNA recombination"/>
    <property type="evidence" value="ECO:0007669"/>
    <property type="project" value="UniProtKB-KW"/>
</dbReference>
<evidence type="ECO:0000259" key="2">
    <source>
        <dbReference type="PROSITE" id="PS51898"/>
    </source>
</evidence>
<reference evidence="3 4" key="1">
    <citation type="submission" date="2017-11" db="EMBL/GenBank/DDBJ databases">
        <title>Comparitive Functional Genomics of Dry Heat Resistant strains isolated from the Viking Spacecraft.</title>
        <authorList>
            <person name="Seuylemezian A."/>
            <person name="Cooper K."/>
            <person name="Vaishampayan P."/>
        </authorList>
    </citation>
    <scope>NUCLEOTIDE SEQUENCE [LARGE SCALE GENOMIC DNA]</scope>
    <source>
        <strain evidence="3 4">V32-6</strain>
    </source>
</reference>
<gene>
    <name evidence="3" type="ORF">CVD27_02860</name>
</gene>
<name>A0A2N5HS63_9BACI</name>
<comment type="caution">
    <text evidence="3">The sequence shown here is derived from an EMBL/GenBank/DDBJ whole genome shotgun (WGS) entry which is preliminary data.</text>
</comment>
<keyword evidence="4" id="KW-1185">Reference proteome</keyword>
<dbReference type="Gene3D" id="1.10.443.10">
    <property type="entry name" value="Intergrase catalytic core"/>
    <property type="match status" value="1"/>
</dbReference>
<dbReference type="RefSeq" id="WP_101646387.1">
    <property type="nucleotide sequence ID" value="NZ_PGVE01000017.1"/>
</dbReference>
<evidence type="ECO:0000313" key="4">
    <source>
        <dbReference type="Proteomes" id="UP000234950"/>
    </source>
</evidence>
<evidence type="ECO:0000313" key="3">
    <source>
        <dbReference type="EMBL" id="PLS08369.1"/>
    </source>
</evidence>
<dbReference type="InterPro" id="IPR002104">
    <property type="entry name" value="Integrase_catalytic"/>
</dbReference>
<dbReference type="InterPro" id="IPR011010">
    <property type="entry name" value="DNA_brk_join_enz"/>
</dbReference>
<dbReference type="Proteomes" id="UP000234950">
    <property type="component" value="Unassembled WGS sequence"/>
</dbReference>
<evidence type="ECO:0000256" key="1">
    <source>
        <dbReference type="ARBA" id="ARBA00023172"/>
    </source>
</evidence>
<sequence length="188" mass="21748">METVDALRDLEQINSLKDYLKKHSDRDYLLFVFGINTGLKISELLLIKVKELFNSEGEIKDFYHYSEMESERRKSVFLNKKVKEAVVSYLNQVNKEEQIYLFQSRKFKQPITRQQAYRIIHEAAAKVGIEGKIGTNSLAKTFGFHAFKQGVSIALLQKHFNHSTPAETLKFLGITKEEMISTQIDVNL</sequence>
<dbReference type="OrthoDB" id="9788852at2"/>
<dbReference type="EMBL" id="PGVE01000017">
    <property type="protein sequence ID" value="PLS08369.1"/>
    <property type="molecule type" value="Genomic_DNA"/>
</dbReference>